<sequence length="180" mass="20911">MSSKDDTKSACKDYNSLQYKTLIMTGNTFETNIVNSANETKLNSFLMQEMKEHKKQQWNKLTKTEKLKKANTFVDSVLKDEHTLSPSECIQTKRYLNMLIERKKLTKNSELTYNEETGIIEHIDLLLFNQSARKFTLNKEVKKKPAPKSKTVKKTKPLEESKTKIENEVKKDTISNTNNE</sequence>
<protein>
    <submittedName>
        <fullName evidence="2">Uncharacterized protein</fullName>
    </submittedName>
</protein>
<organism evidence="2">
    <name type="scientific">viral metagenome</name>
    <dbReference type="NCBI Taxonomy" id="1070528"/>
    <lineage>
        <taxon>unclassified sequences</taxon>
        <taxon>metagenomes</taxon>
        <taxon>organismal metagenomes</taxon>
    </lineage>
</organism>
<evidence type="ECO:0000313" key="2">
    <source>
        <dbReference type="EMBL" id="QHU18066.1"/>
    </source>
</evidence>
<name>A0A6C0KLM9_9ZZZZ</name>
<reference evidence="2" key="1">
    <citation type="journal article" date="2020" name="Nature">
        <title>Giant virus diversity and host interactions through global metagenomics.</title>
        <authorList>
            <person name="Schulz F."/>
            <person name="Roux S."/>
            <person name="Paez-Espino D."/>
            <person name="Jungbluth S."/>
            <person name="Walsh D.A."/>
            <person name="Denef V.J."/>
            <person name="McMahon K.D."/>
            <person name="Konstantinidis K.T."/>
            <person name="Eloe-Fadrosh E.A."/>
            <person name="Kyrpides N.C."/>
            <person name="Woyke T."/>
        </authorList>
    </citation>
    <scope>NUCLEOTIDE SEQUENCE</scope>
    <source>
        <strain evidence="2">GVMAG-S-3300012919-55</strain>
    </source>
</reference>
<proteinExistence type="predicted"/>
<evidence type="ECO:0000256" key="1">
    <source>
        <dbReference type="SAM" id="MobiDB-lite"/>
    </source>
</evidence>
<feature type="compositionally biased region" description="Basic and acidic residues" evidence="1">
    <location>
        <begin position="156"/>
        <end position="173"/>
    </location>
</feature>
<feature type="region of interest" description="Disordered" evidence="1">
    <location>
        <begin position="139"/>
        <end position="180"/>
    </location>
</feature>
<dbReference type="AlphaFoldDB" id="A0A6C0KLM9"/>
<feature type="compositionally biased region" description="Basic residues" evidence="1">
    <location>
        <begin position="141"/>
        <end position="155"/>
    </location>
</feature>
<accession>A0A6C0KLM9</accession>
<dbReference type="EMBL" id="MN740923">
    <property type="protein sequence ID" value="QHU18066.1"/>
    <property type="molecule type" value="Genomic_DNA"/>
</dbReference>